<evidence type="ECO:0000256" key="2">
    <source>
        <dbReference type="ARBA" id="ARBA00022475"/>
    </source>
</evidence>
<reference evidence="7" key="1">
    <citation type="journal article" date="2021" name="Microb. Physiol.">
        <title>Proteogenomic Insights into the Physiology of Marine, Sulfate-Reducing, Filamentous Desulfonema limicola and Desulfonema magnum.</title>
        <authorList>
            <person name="Schnaars V."/>
            <person name="Wohlbrand L."/>
            <person name="Scheve S."/>
            <person name="Hinrichs C."/>
            <person name="Reinhardt R."/>
            <person name="Rabus R."/>
        </authorList>
    </citation>
    <scope>NUCLEOTIDE SEQUENCE</scope>
    <source>
        <strain evidence="7">5ac10</strain>
    </source>
</reference>
<dbReference type="EMBL" id="CP061799">
    <property type="protein sequence ID" value="QTA78539.1"/>
    <property type="molecule type" value="Genomic_DNA"/>
</dbReference>
<evidence type="ECO:0000256" key="6">
    <source>
        <dbReference type="SAM" id="Phobius"/>
    </source>
</evidence>
<feature type="transmembrane region" description="Helical" evidence="6">
    <location>
        <begin position="133"/>
        <end position="153"/>
    </location>
</feature>
<feature type="transmembrane region" description="Helical" evidence="6">
    <location>
        <begin position="20"/>
        <end position="40"/>
    </location>
</feature>
<dbReference type="PANTHER" id="PTHR30294">
    <property type="entry name" value="MEMBRANE COMPONENT OF ABC TRANSPORTER YHHJ-RELATED"/>
    <property type="match status" value="1"/>
</dbReference>
<evidence type="ECO:0000256" key="1">
    <source>
        <dbReference type="ARBA" id="ARBA00004651"/>
    </source>
</evidence>
<keyword evidence="2" id="KW-1003">Cell membrane</keyword>
<evidence type="ECO:0000256" key="3">
    <source>
        <dbReference type="ARBA" id="ARBA00022692"/>
    </source>
</evidence>
<dbReference type="PANTHER" id="PTHR30294:SF29">
    <property type="entry name" value="MULTIDRUG ABC TRANSPORTER PERMEASE YBHS-RELATED"/>
    <property type="match status" value="1"/>
</dbReference>
<dbReference type="Pfam" id="PF12679">
    <property type="entry name" value="ABC2_membrane_2"/>
    <property type="match status" value="1"/>
</dbReference>
<accession>A0A975GEW1</accession>
<feature type="transmembrane region" description="Helical" evidence="6">
    <location>
        <begin position="99"/>
        <end position="127"/>
    </location>
</feature>
<comment type="subcellular location">
    <subcellularLocation>
        <location evidence="1">Cell membrane</location>
        <topology evidence="1">Multi-pass membrane protein</topology>
    </subcellularLocation>
</comment>
<dbReference type="InterPro" id="IPR051449">
    <property type="entry name" value="ABC-2_transporter_component"/>
</dbReference>
<dbReference type="Proteomes" id="UP000663720">
    <property type="component" value="Chromosome"/>
</dbReference>
<evidence type="ECO:0000256" key="4">
    <source>
        <dbReference type="ARBA" id="ARBA00022989"/>
    </source>
</evidence>
<gene>
    <name evidence="7" type="ORF">dnl_07630</name>
</gene>
<dbReference type="AlphaFoldDB" id="A0A975GEW1"/>
<evidence type="ECO:0000313" key="8">
    <source>
        <dbReference type="Proteomes" id="UP000663720"/>
    </source>
</evidence>
<keyword evidence="8" id="KW-1185">Reference proteome</keyword>
<protein>
    <submittedName>
        <fullName evidence="7">ABC transporter, permease protein</fullName>
    </submittedName>
</protein>
<sequence length="247" mass="28033">MNKIFNHLKAIFKREISGYFGSPVAYVFIAIFLLLSGFFTFNISRFFEMGQADLRAFFEWHPWIYMFLIPAVAMRLWAEERRMGTIELILTFPVTTGEVIFGKFLAAWVFIGAALFLTFPMVLSVMYLGNPDLGSIFCGYTGSFLMAGAFLSVGSMTSSLTRSQVISFIVAVVICLFFILAGYPPVTDVLSGWAPGWLINIVSNLSFLTHFTSIQRGVLDFRDILYYFSVIFFMLFANSIVIQNRRD</sequence>
<dbReference type="GO" id="GO:0005886">
    <property type="term" value="C:plasma membrane"/>
    <property type="evidence" value="ECO:0007669"/>
    <property type="project" value="UniProtKB-SubCell"/>
</dbReference>
<dbReference type="KEGG" id="dli:dnl_07630"/>
<keyword evidence="4 6" id="KW-1133">Transmembrane helix</keyword>
<keyword evidence="5 6" id="KW-0472">Membrane</keyword>
<evidence type="ECO:0000313" key="7">
    <source>
        <dbReference type="EMBL" id="QTA78539.1"/>
    </source>
</evidence>
<feature type="transmembrane region" description="Helical" evidence="6">
    <location>
        <begin position="60"/>
        <end position="78"/>
    </location>
</feature>
<evidence type="ECO:0000256" key="5">
    <source>
        <dbReference type="ARBA" id="ARBA00023136"/>
    </source>
</evidence>
<organism evidence="7 8">
    <name type="scientific">Desulfonema limicola</name>
    <dbReference type="NCBI Taxonomy" id="45656"/>
    <lineage>
        <taxon>Bacteria</taxon>
        <taxon>Pseudomonadati</taxon>
        <taxon>Thermodesulfobacteriota</taxon>
        <taxon>Desulfobacteria</taxon>
        <taxon>Desulfobacterales</taxon>
        <taxon>Desulfococcaceae</taxon>
        <taxon>Desulfonema</taxon>
    </lineage>
</organism>
<feature type="transmembrane region" description="Helical" evidence="6">
    <location>
        <begin position="165"/>
        <end position="186"/>
    </location>
</feature>
<keyword evidence="3 6" id="KW-0812">Transmembrane</keyword>
<dbReference type="GO" id="GO:0140359">
    <property type="term" value="F:ABC-type transporter activity"/>
    <property type="evidence" value="ECO:0007669"/>
    <property type="project" value="InterPro"/>
</dbReference>
<proteinExistence type="predicted"/>
<dbReference type="RefSeq" id="WP_207690379.1">
    <property type="nucleotide sequence ID" value="NZ_CP061799.1"/>
</dbReference>
<feature type="transmembrane region" description="Helical" evidence="6">
    <location>
        <begin position="224"/>
        <end position="242"/>
    </location>
</feature>
<name>A0A975GEW1_9BACT</name>